<reference evidence="6 7" key="1">
    <citation type="submission" date="2018-01" db="EMBL/GenBank/DDBJ databases">
        <title>Genomic Encyclopedia of Type Strains, Phase III (KMG-III): the genomes of soil and plant-associated and newly described type strains.</title>
        <authorList>
            <person name="Whitman W."/>
        </authorList>
    </citation>
    <scope>NUCLEOTIDE SEQUENCE [LARGE SCALE GENOMIC DNA]</scope>
    <source>
        <strain evidence="6 7">1131</strain>
    </source>
</reference>
<dbReference type="SMART" id="SM00382">
    <property type="entry name" value="AAA"/>
    <property type="match status" value="1"/>
</dbReference>
<comment type="similarity">
    <text evidence="1">Belongs to the ABC transporter superfamily.</text>
</comment>
<protein>
    <submittedName>
        <fullName evidence="6">NitT/TauT family transport system ATP-binding protein</fullName>
    </submittedName>
</protein>
<keyword evidence="4 6" id="KW-0067">ATP-binding</keyword>
<dbReference type="Pfam" id="PF00005">
    <property type="entry name" value="ABC_tran"/>
    <property type="match status" value="1"/>
</dbReference>
<dbReference type="Proteomes" id="UP000236919">
    <property type="component" value="Unassembled WGS sequence"/>
</dbReference>
<dbReference type="AlphaFoldDB" id="A0A2S4LZI7"/>
<comment type="caution">
    <text evidence="6">The sequence shown here is derived from an EMBL/GenBank/DDBJ whole genome shotgun (WGS) entry which is preliminary data.</text>
</comment>
<dbReference type="PROSITE" id="PS00211">
    <property type="entry name" value="ABC_TRANSPORTER_1"/>
    <property type="match status" value="1"/>
</dbReference>
<dbReference type="GO" id="GO:0016887">
    <property type="term" value="F:ATP hydrolysis activity"/>
    <property type="evidence" value="ECO:0007669"/>
    <property type="project" value="InterPro"/>
</dbReference>
<dbReference type="InterPro" id="IPR017871">
    <property type="entry name" value="ABC_transporter-like_CS"/>
</dbReference>
<evidence type="ECO:0000259" key="5">
    <source>
        <dbReference type="PROSITE" id="PS50893"/>
    </source>
</evidence>
<evidence type="ECO:0000313" key="7">
    <source>
        <dbReference type="Proteomes" id="UP000236919"/>
    </source>
</evidence>
<evidence type="ECO:0000313" key="6">
    <source>
        <dbReference type="EMBL" id="POR47759.1"/>
    </source>
</evidence>
<dbReference type="GO" id="GO:0005524">
    <property type="term" value="F:ATP binding"/>
    <property type="evidence" value="ECO:0007669"/>
    <property type="project" value="UniProtKB-KW"/>
</dbReference>
<name>A0A2S4LZI7_9HYPH</name>
<gene>
    <name evidence="6" type="ORF">CYD53_11724</name>
</gene>
<evidence type="ECO:0000256" key="3">
    <source>
        <dbReference type="ARBA" id="ARBA00022741"/>
    </source>
</evidence>
<sequence length="266" mass="29307">MRRKLPRTGSRLMSIEPHSEGFVAIDRASYGYGAWPAIVDHVDWTIPRGAIHCLVGRSGCGKTTLLKLAAGLLLPDEGIVRIDGAALREPGPQIGFVFQAPTLLDWASVLDNVLLPISLKRRPRAVDREAALDLLKLVSLDGYAQRYPSELSGGQQSRVAVARALVTQPAVLLLDEPFAALDALTREELQDDLLRLCALHETTVLFVTHDITEAVYLADRVAVMAAGRLHHQIAVDLPRPRQREMRYGQAFNALCRELRQAMDLAP</sequence>
<dbReference type="PANTHER" id="PTHR42788">
    <property type="entry name" value="TAURINE IMPORT ATP-BINDING PROTEIN-RELATED"/>
    <property type="match status" value="1"/>
</dbReference>
<accession>A0A2S4LZI7</accession>
<keyword evidence="2" id="KW-0813">Transport</keyword>
<dbReference type="EMBL" id="PQFZ01000017">
    <property type="protein sequence ID" value="POR47759.1"/>
    <property type="molecule type" value="Genomic_DNA"/>
</dbReference>
<evidence type="ECO:0000256" key="2">
    <source>
        <dbReference type="ARBA" id="ARBA00022448"/>
    </source>
</evidence>
<keyword evidence="3" id="KW-0547">Nucleotide-binding</keyword>
<feature type="domain" description="ABC transporter" evidence="5">
    <location>
        <begin position="23"/>
        <end position="251"/>
    </location>
</feature>
<proteinExistence type="inferred from homology"/>
<dbReference type="InterPro" id="IPR050166">
    <property type="entry name" value="ABC_transporter_ATP-bind"/>
</dbReference>
<dbReference type="SUPFAM" id="SSF52540">
    <property type="entry name" value="P-loop containing nucleoside triphosphate hydrolases"/>
    <property type="match status" value="1"/>
</dbReference>
<dbReference type="InterPro" id="IPR003439">
    <property type="entry name" value="ABC_transporter-like_ATP-bd"/>
</dbReference>
<keyword evidence="7" id="KW-1185">Reference proteome</keyword>
<dbReference type="InterPro" id="IPR003593">
    <property type="entry name" value="AAA+_ATPase"/>
</dbReference>
<dbReference type="Gene3D" id="3.40.50.300">
    <property type="entry name" value="P-loop containing nucleotide triphosphate hydrolases"/>
    <property type="match status" value="1"/>
</dbReference>
<evidence type="ECO:0000256" key="4">
    <source>
        <dbReference type="ARBA" id="ARBA00022840"/>
    </source>
</evidence>
<dbReference type="PANTHER" id="PTHR42788:SF19">
    <property type="entry name" value="ALIPHATIC SULFONATES IMPORT ATP-BINDING PROTEIN SSUB 2"/>
    <property type="match status" value="1"/>
</dbReference>
<organism evidence="6 7">
    <name type="scientific">Bosea psychrotolerans</name>
    <dbReference type="NCBI Taxonomy" id="1871628"/>
    <lineage>
        <taxon>Bacteria</taxon>
        <taxon>Pseudomonadati</taxon>
        <taxon>Pseudomonadota</taxon>
        <taxon>Alphaproteobacteria</taxon>
        <taxon>Hyphomicrobiales</taxon>
        <taxon>Boseaceae</taxon>
        <taxon>Bosea</taxon>
    </lineage>
</organism>
<dbReference type="InterPro" id="IPR027417">
    <property type="entry name" value="P-loop_NTPase"/>
</dbReference>
<dbReference type="PROSITE" id="PS50893">
    <property type="entry name" value="ABC_TRANSPORTER_2"/>
    <property type="match status" value="1"/>
</dbReference>
<evidence type="ECO:0000256" key="1">
    <source>
        <dbReference type="ARBA" id="ARBA00005417"/>
    </source>
</evidence>